<proteinExistence type="predicted"/>
<gene>
    <name evidence="1" type="ORF">HYC85_016312</name>
</gene>
<dbReference type="EMBL" id="JACBKZ010000007">
    <property type="protein sequence ID" value="KAF5946084.1"/>
    <property type="molecule type" value="Genomic_DNA"/>
</dbReference>
<name>A0A7J7H2N2_CAMSI</name>
<protein>
    <submittedName>
        <fullName evidence="1">Uncharacterized protein</fullName>
    </submittedName>
</protein>
<evidence type="ECO:0000313" key="1">
    <source>
        <dbReference type="EMBL" id="KAF5946084.1"/>
    </source>
</evidence>
<keyword evidence="2" id="KW-1185">Reference proteome</keyword>
<reference evidence="1 2" key="2">
    <citation type="submission" date="2020-07" db="EMBL/GenBank/DDBJ databases">
        <title>Genome assembly of wild tea tree DASZ reveals pedigree and selection history of tea varieties.</title>
        <authorList>
            <person name="Zhang W."/>
        </authorList>
    </citation>
    <scope>NUCLEOTIDE SEQUENCE [LARGE SCALE GENOMIC DNA]</scope>
    <source>
        <strain evidence="2">cv. G240</strain>
        <tissue evidence="1">Leaf</tissue>
    </source>
</reference>
<organism evidence="1 2">
    <name type="scientific">Camellia sinensis</name>
    <name type="common">Tea plant</name>
    <name type="synonym">Thea sinensis</name>
    <dbReference type="NCBI Taxonomy" id="4442"/>
    <lineage>
        <taxon>Eukaryota</taxon>
        <taxon>Viridiplantae</taxon>
        <taxon>Streptophyta</taxon>
        <taxon>Embryophyta</taxon>
        <taxon>Tracheophyta</taxon>
        <taxon>Spermatophyta</taxon>
        <taxon>Magnoliopsida</taxon>
        <taxon>eudicotyledons</taxon>
        <taxon>Gunneridae</taxon>
        <taxon>Pentapetalae</taxon>
        <taxon>asterids</taxon>
        <taxon>Ericales</taxon>
        <taxon>Theaceae</taxon>
        <taxon>Camellia</taxon>
    </lineage>
</organism>
<sequence length="100" mass="11137">MGVRSSGEVHARAGSLVVRPSAKAPEFAIERKYDITSTFAGLKGPLERFSEGREFMVEGKTNAWKTPSSEFESLNLWAQNSRFLIGNSLDNSIIHLHFHS</sequence>
<dbReference type="Proteomes" id="UP000593564">
    <property type="component" value="Unassembled WGS sequence"/>
</dbReference>
<comment type="caution">
    <text evidence="1">The sequence shown here is derived from an EMBL/GenBank/DDBJ whole genome shotgun (WGS) entry which is preliminary data.</text>
</comment>
<accession>A0A7J7H2N2</accession>
<dbReference type="AlphaFoldDB" id="A0A7J7H2N2"/>
<reference evidence="2" key="1">
    <citation type="journal article" date="2020" name="Nat. Commun.">
        <title>Genome assembly of wild tea tree DASZ reveals pedigree and selection history of tea varieties.</title>
        <authorList>
            <person name="Zhang W."/>
            <person name="Zhang Y."/>
            <person name="Qiu H."/>
            <person name="Guo Y."/>
            <person name="Wan H."/>
            <person name="Zhang X."/>
            <person name="Scossa F."/>
            <person name="Alseekh S."/>
            <person name="Zhang Q."/>
            <person name="Wang P."/>
            <person name="Xu L."/>
            <person name="Schmidt M.H."/>
            <person name="Jia X."/>
            <person name="Li D."/>
            <person name="Zhu A."/>
            <person name="Guo F."/>
            <person name="Chen W."/>
            <person name="Ni D."/>
            <person name="Usadel B."/>
            <person name="Fernie A.R."/>
            <person name="Wen W."/>
        </authorList>
    </citation>
    <scope>NUCLEOTIDE SEQUENCE [LARGE SCALE GENOMIC DNA]</scope>
    <source>
        <strain evidence="2">cv. G240</strain>
    </source>
</reference>
<evidence type="ECO:0000313" key="2">
    <source>
        <dbReference type="Proteomes" id="UP000593564"/>
    </source>
</evidence>